<evidence type="ECO:0000313" key="1">
    <source>
        <dbReference type="EMBL" id="MDC8756256.1"/>
    </source>
</evidence>
<dbReference type="SUPFAM" id="SSF52266">
    <property type="entry name" value="SGNH hydrolase"/>
    <property type="match status" value="1"/>
</dbReference>
<dbReference type="Proteomes" id="UP001221208">
    <property type="component" value="Unassembled WGS sequence"/>
</dbReference>
<reference evidence="1 2" key="1">
    <citation type="submission" date="2022-10" db="EMBL/GenBank/DDBJ databases">
        <title>Janthinobacterium sp. hw3 Genome sequencing.</title>
        <authorList>
            <person name="Park S."/>
        </authorList>
    </citation>
    <scope>NUCLEOTIDE SEQUENCE [LARGE SCALE GENOMIC DNA]</scope>
    <source>
        <strain evidence="2">hw3</strain>
    </source>
</reference>
<accession>A0ABT5JU38</accession>
<evidence type="ECO:0008006" key="3">
    <source>
        <dbReference type="Google" id="ProtNLM"/>
    </source>
</evidence>
<dbReference type="RefSeq" id="WP_273668882.1">
    <property type="nucleotide sequence ID" value="NZ_JAQQXR010000001.1"/>
</dbReference>
<protein>
    <recommendedName>
        <fullName evidence="3">SGNH/GDSL hydrolase family protein</fullName>
    </recommendedName>
</protein>
<evidence type="ECO:0000313" key="2">
    <source>
        <dbReference type="Proteomes" id="UP001221208"/>
    </source>
</evidence>
<comment type="caution">
    <text evidence="1">The sequence shown here is derived from an EMBL/GenBank/DDBJ whole genome shotgun (WGS) entry which is preliminary data.</text>
</comment>
<keyword evidence="2" id="KW-1185">Reference proteome</keyword>
<dbReference type="InterPro" id="IPR036514">
    <property type="entry name" value="SGNH_hydro_sf"/>
</dbReference>
<gene>
    <name evidence="1" type="ORF">OIK44_01475</name>
</gene>
<name>A0ABT5JU38_9BURK</name>
<dbReference type="EMBL" id="JAQQXR010000001">
    <property type="protein sequence ID" value="MDC8756256.1"/>
    <property type="molecule type" value="Genomic_DNA"/>
</dbReference>
<proteinExistence type="predicted"/>
<dbReference type="Gene3D" id="3.40.50.1110">
    <property type="entry name" value="SGNH hydrolase"/>
    <property type="match status" value="1"/>
</dbReference>
<sequence>MSKTIKYIGAVDRWPELAVTGGQAIWRISQQEQRSDSEAEMLLLTGQFVLLQETSQYPVHVSAYKKRVVTLPEGQALTITGAANTTGVAYLLDPAQGGASSSQSWPIGAGALATIGPFAGQQRVLVTCSVGSIEAVVGNAVLGAAQVVNGAGGGGLALSGPGGAIPLPARVALPILAASFGDSLATISTMPLHDVSAITSASTGLVFHGPRMGVNVPSYSRGRIRFVADCGIGGTQSGTQLARDAAAVSGTRKALTDAANLGAQVCVISSLTNNIVQQVRASSTPAAIAAWLAAGYADLVAMLTRANMLGMYPIYRQLGGFSPGPYATTAGMTNADVAACVDAFRTASAYIETTLIPSLGFPCGLADVRKTCVDSVTGAWLPGLSDDGLHEGQEGGTAVAAAVVPAILAWAGITAPINNYASVAPERAANGNGFAAPAMVAVASGLASGFSKSNNAGVGTNASVSTVVQVGATLWQQHVVTPQTFDGIAKALAPSGLAAFVSKLDMPIFGVAPTTQYAAGDAVQVEFDLVIDDGAGGAPSNVLGWGVDVNLQAPSGTYFTFIPVEKTVSDGYLHVPTAPYVRKIVCPPMRVPDCSANMLNAFAQVVTYAGTTTSYRVRIANLRILKTTMPVPFSARGTVKKTAAYTATLSDYAIRADATLGAFTTTLPPAASAFAFGVGQIIIFSKVDASGNVATLKGHLSESIGGSNTQTATTQNQVFRLQSNSVGWDFI</sequence>
<organism evidence="1 2">
    <name type="scientific">Janthinobacterium fluminis</name>
    <dbReference type="NCBI Taxonomy" id="2987524"/>
    <lineage>
        <taxon>Bacteria</taxon>
        <taxon>Pseudomonadati</taxon>
        <taxon>Pseudomonadota</taxon>
        <taxon>Betaproteobacteria</taxon>
        <taxon>Burkholderiales</taxon>
        <taxon>Oxalobacteraceae</taxon>
        <taxon>Janthinobacterium</taxon>
    </lineage>
</organism>